<evidence type="ECO:0000313" key="9">
    <source>
        <dbReference type="Proteomes" id="UP000180088"/>
    </source>
</evidence>
<dbReference type="SUPFAM" id="SSF55469">
    <property type="entry name" value="FMN-dependent nitroreductase-like"/>
    <property type="match status" value="1"/>
</dbReference>
<evidence type="ECO:0000313" key="8">
    <source>
        <dbReference type="EMBL" id="OHX20629.1"/>
    </source>
</evidence>
<comment type="cofactor">
    <cofactor evidence="5">
        <name>FMN</name>
        <dbReference type="ChEBI" id="CHEBI:58210"/>
    </cofactor>
</comment>
<evidence type="ECO:0000256" key="4">
    <source>
        <dbReference type="ARBA" id="ARBA00023002"/>
    </source>
</evidence>
<dbReference type="Proteomes" id="UP000180088">
    <property type="component" value="Unassembled WGS sequence"/>
</dbReference>
<evidence type="ECO:0000313" key="7">
    <source>
        <dbReference type="EMBL" id="OHX14585.1"/>
    </source>
</evidence>
<name>A0A1S1X562_9NEIS</name>
<dbReference type="HAMAP" id="MF_01204">
    <property type="entry name" value="Oxidoreductase_RutE_HadB"/>
    <property type="match status" value="1"/>
</dbReference>
<dbReference type="OrthoDB" id="9784375at2"/>
<keyword evidence="4 5" id="KW-0560">Oxidoreductase</keyword>
<dbReference type="EC" id="1.-.-.-" evidence="5"/>
<organism evidence="7 9">
    <name type="scientific">Chromobacterium sphagni</name>
    <dbReference type="NCBI Taxonomy" id="1903179"/>
    <lineage>
        <taxon>Bacteria</taxon>
        <taxon>Pseudomonadati</taxon>
        <taxon>Pseudomonadota</taxon>
        <taxon>Betaproteobacteria</taxon>
        <taxon>Neisseriales</taxon>
        <taxon>Chromobacteriaceae</taxon>
        <taxon>Chromobacterium</taxon>
    </lineage>
</organism>
<dbReference type="AlphaFoldDB" id="A0A1S1X562"/>
<comment type="caution">
    <text evidence="7">The sequence shown here is derived from an EMBL/GenBank/DDBJ whole genome shotgun (WGS) entry which is preliminary data.</text>
</comment>
<dbReference type="InterPro" id="IPR000415">
    <property type="entry name" value="Nitroreductase-like"/>
</dbReference>
<dbReference type="STRING" id="1903179.BI347_14525"/>
<dbReference type="GO" id="GO:0016491">
    <property type="term" value="F:oxidoreductase activity"/>
    <property type="evidence" value="ECO:0007669"/>
    <property type="project" value="UniProtKB-UniRule"/>
</dbReference>
<dbReference type="PANTHER" id="PTHR43543">
    <property type="entry name" value="MALONIC SEMIALDEHYDE REDUCTASE RUTE-RELATED"/>
    <property type="match status" value="1"/>
</dbReference>
<keyword evidence="3 5" id="KW-0521">NADP</keyword>
<gene>
    <name evidence="8" type="ORF">BI344_14820</name>
    <name evidence="7" type="ORF">BI347_14525</name>
</gene>
<dbReference type="PANTHER" id="PTHR43543:SF1">
    <property type="entry name" value="MALONIC SEMIALDEHYDE REDUCTASE RUTE-RELATED"/>
    <property type="match status" value="1"/>
</dbReference>
<evidence type="ECO:0000256" key="1">
    <source>
        <dbReference type="ARBA" id="ARBA00022630"/>
    </source>
</evidence>
<dbReference type="CDD" id="cd02148">
    <property type="entry name" value="RutE-like"/>
    <property type="match status" value="1"/>
</dbReference>
<reference evidence="9 10" key="1">
    <citation type="submission" date="2016-09" db="EMBL/GenBank/DDBJ databases">
        <title>Chromobacterium muskegensis sp. nov., an insecticidal bacterium isolated from Sphagnum bogs.</title>
        <authorList>
            <person name="Sparks M.E."/>
            <person name="Blackburn M.B."/>
            <person name="Gundersen-Rindal D.E."/>
            <person name="Mitchell A."/>
            <person name="Farrar R."/>
            <person name="Kuhar D."/>
        </authorList>
    </citation>
    <scope>NUCLEOTIDE SEQUENCE [LARGE SCALE GENOMIC DNA]</scope>
    <source>
        <strain evidence="8 10">14B-1</strain>
        <strain evidence="7 9">37-2</strain>
    </source>
</reference>
<keyword evidence="10" id="KW-1185">Reference proteome</keyword>
<dbReference type="Gene3D" id="3.40.109.10">
    <property type="entry name" value="NADH Oxidase"/>
    <property type="match status" value="1"/>
</dbReference>
<dbReference type="Pfam" id="PF00881">
    <property type="entry name" value="Nitroreductase"/>
    <property type="match status" value="1"/>
</dbReference>
<evidence type="ECO:0000313" key="10">
    <source>
        <dbReference type="Proteomes" id="UP000180280"/>
    </source>
</evidence>
<evidence type="ECO:0000256" key="2">
    <source>
        <dbReference type="ARBA" id="ARBA00022643"/>
    </source>
</evidence>
<feature type="domain" description="Nitroreductase" evidence="6">
    <location>
        <begin position="18"/>
        <end position="161"/>
    </location>
</feature>
<protein>
    <recommendedName>
        <fullName evidence="5">Putative NADH dehydrogenase/NAD(P)H nitroreductase BI344_14820</fullName>
        <ecNumber evidence="5">1.-.-.-</ecNumber>
    </recommendedName>
</protein>
<dbReference type="EMBL" id="MKCS01000001">
    <property type="protein sequence ID" value="OHX14585.1"/>
    <property type="molecule type" value="Genomic_DNA"/>
</dbReference>
<dbReference type="RefSeq" id="WP_071112417.1">
    <property type="nucleotide sequence ID" value="NZ_MKCS01000001.1"/>
</dbReference>
<keyword evidence="1 5" id="KW-0285">Flavoprotein</keyword>
<dbReference type="InterPro" id="IPR050461">
    <property type="entry name" value="Nitroreductase_HadB/RutE"/>
</dbReference>
<dbReference type="InterPro" id="IPR023936">
    <property type="entry name" value="RutE-like"/>
</dbReference>
<accession>A0A1S1X562</accession>
<keyword evidence="2 5" id="KW-0288">FMN</keyword>
<keyword evidence="5" id="KW-0520">NAD</keyword>
<proteinExistence type="inferred from homology"/>
<evidence type="ECO:0000259" key="6">
    <source>
        <dbReference type="Pfam" id="PF00881"/>
    </source>
</evidence>
<dbReference type="EMBL" id="MKCT01000015">
    <property type="protein sequence ID" value="OHX20629.1"/>
    <property type="molecule type" value="Genomic_DNA"/>
</dbReference>
<evidence type="ECO:0000256" key="5">
    <source>
        <dbReference type="HAMAP-Rule" id="MF_01204"/>
    </source>
</evidence>
<comment type="similarity">
    <text evidence="5">Belongs to the nitroreductase family. HadB/RutE subfamily.</text>
</comment>
<dbReference type="InterPro" id="IPR029479">
    <property type="entry name" value="Nitroreductase"/>
</dbReference>
<sequence length="196" mass="21628">MSTPISHATLEQLFLNARTHSHWQPRPVEDEVLRQLFDLLKQCPTSANCSPGRFVFVKGEAAKQKLKPCLAPGNVDKTMAAPVCVIVAHDLQFYDHLPKLFPHADAKSWFAGNEALIQTTAFRNGTLQGAYLILAARSLGLDCGPMSGFDNAAVDAAFFPDGRFKSNFLINLGYGEADKLFPRSPRFNFDDACQIL</sequence>
<dbReference type="NCBIfam" id="NF003768">
    <property type="entry name" value="PRK05365.1"/>
    <property type="match status" value="1"/>
</dbReference>
<evidence type="ECO:0000256" key="3">
    <source>
        <dbReference type="ARBA" id="ARBA00022857"/>
    </source>
</evidence>
<dbReference type="Proteomes" id="UP000180280">
    <property type="component" value="Unassembled WGS sequence"/>
</dbReference>